<dbReference type="GO" id="GO:0016887">
    <property type="term" value="F:ATP hydrolysis activity"/>
    <property type="evidence" value="ECO:0007669"/>
    <property type="project" value="UniProtKB-UniRule"/>
</dbReference>
<accession>A0A3E2N9R8</accession>
<dbReference type="InterPro" id="IPR046336">
    <property type="entry name" value="Lon_prtase_N_sf"/>
</dbReference>
<dbReference type="Gene3D" id="3.30.230.10">
    <property type="match status" value="1"/>
</dbReference>
<evidence type="ECO:0000259" key="15">
    <source>
        <dbReference type="PROSITE" id="PS51786"/>
    </source>
</evidence>
<keyword evidence="5 9" id="KW-0378">Hydrolase</keyword>
<dbReference type="PROSITE" id="PS51787">
    <property type="entry name" value="LON_N"/>
    <property type="match status" value="1"/>
</dbReference>
<evidence type="ECO:0000256" key="2">
    <source>
        <dbReference type="ARBA" id="ARBA00022490"/>
    </source>
</evidence>
<proteinExistence type="evidence at transcript level"/>
<evidence type="ECO:0000313" key="17">
    <source>
        <dbReference type="EMBL" id="RFZ77759.1"/>
    </source>
</evidence>
<keyword evidence="4 9" id="KW-0547">Nucleotide-binding</keyword>
<evidence type="ECO:0000256" key="11">
    <source>
        <dbReference type="PIRSR" id="PIRSR001174-1"/>
    </source>
</evidence>
<dbReference type="Gene3D" id="1.10.8.60">
    <property type="match status" value="1"/>
</dbReference>
<dbReference type="Gene3D" id="3.40.50.300">
    <property type="entry name" value="P-loop containing nucleotide triphosphate hydrolases"/>
    <property type="match status" value="1"/>
</dbReference>
<comment type="function">
    <text evidence="9">ATP-dependent serine protease that mediates the selective degradation of mutant and abnormal proteins as well as certain short-lived regulatory proteins. Required for cellular homeostasis and for survival from DNA damage and developmental changes induced by stress. Degrades polypeptides processively to yield small peptide fragments that are 5 to 10 amino acids long. Binds to DNA in a double-stranded, site-specific manner.</text>
</comment>
<evidence type="ECO:0000256" key="1">
    <source>
        <dbReference type="ARBA" id="ARBA00004496"/>
    </source>
</evidence>
<dbReference type="GO" id="GO:0006515">
    <property type="term" value="P:protein quality control for misfolded or incompletely synthesized proteins"/>
    <property type="evidence" value="ECO:0007669"/>
    <property type="project" value="UniProtKB-UniRule"/>
</dbReference>
<comment type="subcellular location">
    <subcellularLocation>
        <location evidence="1 9 10">Cytoplasm</location>
    </subcellularLocation>
</comment>
<dbReference type="Pfam" id="PF22667">
    <property type="entry name" value="Lon_lid"/>
    <property type="match status" value="1"/>
</dbReference>
<evidence type="ECO:0000256" key="5">
    <source>
        <dbReference type="ARBA" id="ARBA00022801"/>
    </source>
</evidence>
<dbReference type="GO" id="GO:0043565">
    <property type="term" value="F:sequence-specific DNA binding"/>
    <property type="evidence" value="ECO:0007669"/>
    <property type="project" value="UniProtKB-UniRule"/>
</dbReference>
<dbReference type="InterPro" id="IPR003111">
    <property type="entry name" value="Lon_prtase_N"/>
</dbReference>
<dbReference type="SUPFAM" id="SSF88697">
    <property type="entry name" value="PUA domain-like"/>
    <property type="match status" value="1"/>
</dbReference>
<dbReference type="GO" id="GO:0034605">
    <property type="term" value="P:cellular response to heat"/>
    <property type="evidence" value="ECO:0007669"/>
    <property type="project" value="UniProtKB-UniRule"/>
</dbReference>
<keyword evidence="3 9" id="KW-0645">Protease</keyword>
<feature type="domain" description="Lon N-terminal" evidence="16">
    <location>
        <begin position="8"/>
        <end position="203"/>
    </location>
</feature>
<evidence type="ECO:0000256" key="13">
    <source>
        <dbReference type="PROSITE-ProRule" id="PRU01122"/>
    </source>
</evidence>
<evidence type="ECO:0000256" key="10">
    <source>
        <dbReference type="PIRNR" id="PIRNR001174"/>
    </source>
</evidence>
<evidence type="ECO:0000256" key="7">
    <source>
        <dbReference type="ARBA" id="ARBA00022840"/>
    </source>
</evidence>
<name>A0A3E2N9R8_9FIRM</name>
<dbReference type="NCBIfam" id="TIGR00763">
    <property type="entry name" value="lon"/>
    <property type="match status" value="1"/>
</dbReference>
<evidence type="ECO:0000256" key="12">
    <source>
        <dbReference type="PIRSR" id="PIRSR001174-2"/>
    </source>
</evidence>
<evidence type="ECO:0000259" key="16">
    <source>
        <dbReference type="PROSITE" id="PS51787"/>
    </source>
</evidence>
<dbReference type="InterPro" id="IPR027543">
    <property type="entry name" value="Lon_bac"/>
</dbReference>
<dbReference type="OrthoDB" id="9803599at2"/>
<evidence type="ECO:0000256" key="3">
    <source>
        <dbReference type="ARBA" id="ARBA00022670"/>
    </source>
</evidence>
<dbReference type="GO" id="GO:0004176">
    <property type="term" value="F:ATP-dependent peptidase activity"/>
    <property type="evidence" value="ECO:0007669"/>
    <property type="project" value="UniProtKB-UniRule"/>
</dbReference>
<dbReference type="PRINTS" id="PR00830">
    <property type="entry name" value="ENDOLAPTASE"/>
</dbReference>
<dbReference type="InterPro" id="IPR014721">
    <property type="entry name" value="Ribsml_uS5_D2-typ_fold_subgr"/>
</dbReference>
<comment type="similarity">
    <text evidence="9 10 13 14">Belongs to the peptidase S16 family.</text>
</comment>
<dbReference type="PROSITE" id="PS51786">
    <property type="entry name" value="LON_PROTEOLYTIC"/>
    <property type="match status" value="1"/>
</dbReference>
<dbReference type="InterPro" id="IPR004815">
    <property type="entry name" value="Lon_bac/euk-typ"/>
</dbReference>
<dbReference type="Pfam" id="PF00004">
    <property type="entry name" value="AAA"/>
    <property type="match status" value="1"/>
</dbReference>
<dbReference type="RefSeq" id="WP_117418150.1">
    <property type="nucleotide sequence ID" value="NZ_QOHO01000053.1"/>
</dbReference>
<dbReference type="InterPro" id="IPR003959">
    <property type="entry name" value="ATPase_AAA_core"/>
</dbReference>
<evidence type="ECO:0000313" key="18">
    <source>
        <dbReference type="Proteomes" id="UP000260680"/>
    </source>
</evidence>
<dbReference type="AlphaFoldDB" id="A0A3E2N9R8"/>
<evidence type="ECO:0000256" key="14">
    <source>
        <dbReference type="RuleBase" id="RU000591"/>
    </source>
</evidence>
<keyword evidence="6 9" id="KW-0720">Serine protease</keyword>
<dbReference type="InterPro" id="IPR027065">
    <property type="entry name" value="Lon_Prtase"/>
</dbReference>
<dbReference type="InterPro" id="IPR015947">
    <property type="entry name" value="PUA-like_sf"/>
</dbReference>
<dbReference type="PROSITE" id="PS01046">
    <property type="entry name" value="LON_SER"/>
    <property type="match status" value="1"/>
</dbReference>
<dbReference type="GO" id="GO:0004252">
    <property type="term" value="F:serine-type endopeptidase activity"/>
    <property type="evidence" value="ECO:0007669"/>
    <property type="project" value="UniProtKB-UniRule"/>
</dbReference>
<dbReference type="SUPFAM" id="SSF54211">
    <property type="entry name" value="Ribosomal protein S5 domain 2-like"/>
    <property type="match status" value="1"/>
</dbReference>
<dbReference type="EMBL" id="QOHO01000053">
    <property type="protein sequence ID" value="RFZ77759.1"/>
    <property type="molecule type" value="Genomic_DNA"/>
</dbReference>
<organism evidence="17 18">
    <name type="scientific">Lacrimispora amygdalina</name>
    <dbReference type="NCBI Taxonomy" id="253257"/>
    <lineage>
        <taxon>Bacteria</taxon>
        <taxon>Bacillati</taxon>
        <taxon>Bacillota</taxon>
        <taxon>Clostridia</taxon>
        <taxon>Lachnospirales</taxon>
        <taxon>Lachnospiraceae</taxon>
        <taxon>Lacrimispora</taxon>
    </lineage>
</organism>
<dbReference type="InterPro" id="IPR008268">
    <property type="entry name" value="Peptidase_S16_AS"/>
</dbReference>
<sequence length="772" mass="86694">MVDKTITMPVIALRGMTILPKMMLHFDISREKSIAAVEKAMVGDQKVCLVTQRNPEESDPGMDDLYQVGTVALIKQLVKLPNNVIRVMVEGLERTELLALDNEGPLLVGEIEELQVPDDILDPITIQAMAEIVKEKLEAYGRENQRIAKEVVPGLLVILDLGELLDQVAVQLSWDYRIRQQVLESVLLEERYALVMKHLITEIEVTKVKKELQSHVKERIDKNQKDYILREQMKVIREELGEDNPLTDSDEYAKRLKALKADKEIKEKIQKEIDRFKSMPGGSQEANVVRMYLDTVLDFPWKKMSKDNNSIVHAQQVLDEEHYGLEKVKERILEYLAVRILTKKGTSPIICLVGPPGTGKTSIARSVAKALNKEYVRISLGGIRDEAEIRGHRKTYVGAMPGRIAEAVKQAGVSNPLMLLDEIDKVSSDYRGDTSSALLEVLDSEQNVKFRDHYIELPIDLSNVLFIATANTITTIPGPLLDRMEVIEINSYTENEKFHIAKNYLVKKQQERNGLMGKPVTITDHALEKVIHNYTREAGVRNLERRIGAVFRKAAREFLEDKNRIIEITENELEKYLGKEKVSYDNVNEEDQVGIVRGLAWTSVGGDTLQIEVNVMPGKGTLQMTGQMGDVMKESAQTALSYVRSVGPEYKVPDDYFEKHDIHLHIPEGAVPKDGPSAGITMATAMLSAATNQKVSATVAMTGEITLRGRVLPVGGLKEKILAARMARVKKVLVPDKNRPDIAELSEEITEGLTIVFVKEMPEVLKEAFVQE</sequence>
<feature type="active site" evidence="9 11">
    <location>
        <position position="677"/>
    </location>
</feature>
<dbReference type="GO" id="GO:0005524">
    <property type="term" value="F:ATP binding"/>
    <property type="evidence" value="ECO:0007669"/>
    <property type="project" value="UniProtKB-UniRule"/>
</dbReference>
<protein>
    <recommendedName>
        <fullName evidence="9 10">Lon protease</fullName>
        <ecNumber evidence="9 10">3.4.21.53</ecNumber>
    </recommendedName>
    <alternativeName>
        <fullName evidence="9">ATP-dependent protease La</fullName>
    </alternativeName>
</protein>
<dbReference type="Pfam" id="PF05362">
    <property type="entry name" value="Lon_C"/>
    <property type="match status" value="1"/>
</dbReference>
<dbReference type="SUPFAM" id="SSF52540">
    <property type="entry name" value="P-loop containing nucleoside triphosphate hydrolases"/>
    <property type="match status" value="1"/>
</dbReference>
<dbReference type="HAMAP" id="MF_01973">
    <property type="entry name" value="lon_bact"/>
    <property type="match status" value="1"/>
</dbReference>
<keyword evidence="8 9" id="KW-0346">Stress response</keyword>
<evidence type="ECO:0000256" key="6">
    <source>
        <dbReference type="ARBA" id="ARBA00022825"/>
    </source>
</evidence>
<comment type="induction">
    <text evidence="9">By heat shock.</text>
</comment>
<dbReference type="InterPro" id="IPR003593">
    <property type="entry name" value="AAA+_ATPase"/>
</dbReference>
<dbReference type="FunFam" id="3.40.50.300:FF:000382">
    <property type="entry name" value="Lon protease homolog 2, peroxisomal"/>
    <property type="match status" value="1"/>
</dbReference>
<dbReference type="PANTHER" id="PTHR10046">
    <property type="entry name" value="ATP DEPENDENT LON PROTEASE FAMILY MEMBER"/>
    <property type="match status" value="1"/>
</dbReference>
<dbReference type="InterPro" id="IPR027417">
    <property type="entry name" value="P-loop_NTPase"/>
</dbReference>
<dbReference type="SMART" id="SM00464">
    <property type="entry name" value="LON"/>
    <property type="match status" value="1"/>
</dbReference>
<evidence type="ECO:0000256" key="4">
    <source>
        <dbReference type="ARBA" id="ARBA00022741"/>
    </source>
</evidence>
<evidence type="ECO:0000256" key="8">
    <source>
        <dbReference type="ARBA" id="ARBA00023016"/>
    </source>
</evidence>
<dbReference type="GO" id="GO:0005737">
    <property type="term" value="C:cytoplasm"/>
    <property type="evidence" value="ECO:0007669"/>
    <property type="project" value="UniProtKB-SubCell"/>
</dbReference>
<dbReference type="InterPro" id="IPR020568">
    <property type="entry name" value="Ribosomal_Su5_D2-typ_SF"/>
</dbReference>
<feature type="active site" evidence="9 11">
    <location>
        <position position="720"/>
    </location>
</feature>
<comment type="caution">
    <text evidence="17">The sequence shown here is derived from an EMBL/GenBank/DDBJ whole genome shotgun (WGS) entry which is preliminary data.</text>
</comment>
<feature type="binding site" evidence="9 12">
    <location>
        <begin position="354"/>
        <end position="361"/>
    </location>
    <ligand>
        <name>ATP</name>
        <dbReference type="ChEBI" id="CHEBI:30616"/>
    </ligand>
</feature>
<evidence type="ECO:0000256" key="9">
    <source>
        <dbReference type="HAMAP-Rule" id="MF_01973"/>
    </source>
</evidence>
<dbReference type="CDD" id="cd19500">
    <property type="entry name" value="RecA-like_Lon"/>
    <property type="match status" value="1"/>
</dbReference>
<comment type="subunit">
    <text evidence="9 10">Homohexamer. Organized in a ring with a central cavity.</text>
</comment>
<keyword evidence="2 9" id="KW-0963">Cytoplasm</keyword>
<feature type="domain" description="Lon proteolytic" evidence="15">
    <location>
        <begin position="590"/>
        <end position="771"/>
    </location>
</feature>
<reference evidence="17 18" key="1">
    <citation type="submission" date="2018-07" db="EMBL/GenBank/DDBJ databases">
        <title>New species, Clostridium PI-S10-A1B.</title>
        <authorList>
            <person name="Krishna G."/>
            <person name="Summeta K."/>
            <person name="Shikha S."/>
            <person name="Prabhu P.B."/>
            <person name="Suresh K."/>
        </authorList>
    </citation>
    <scope>NUCLEOTIDE SEQUENCE [LARGE SCALE GENOMIC DNA]</scope>
    <source>
        <strain evidence="17 18">PI-S10-A1B</strain>
    </source>
</reference>
<dbReference type="Pfam" id="PF02190">
    <property type="entry name" value="LON_substr_bdg"/>
    <property type="match status" value="1"/>
</dbReference>
<dbReference type="EC" id="3.4.21.53" evidence="9 10"/>
<comment type="catalytic activity">
    <reaction evidence="9 10 13">
        <text>Hydrolysis of proteins in presence of ATP.</text>
        <dbReference type="EC" id="3.4.21.53"/>
    </reaction>
</comment>
<gene>
    <name evidence="9 17" type="primary">lon</name>
    <name evidence="17" type="ORF">DS742_16850</name>
</gene>
<keyword evidence="7 9" id="KW-0067">ATP-binding</keyword>
<dbReference type="Proteomes" id="UP000260680">
    <property type="component" value="Unassembled WGS sequence"/>
</dbReference>
<dbReference type="InterPro" id="IPR008269">
    <property type="entry name" value="Lon_proteolytic"/>
</dbReference>
<dbReference type="Gene3D" id="1.20.58.1480">
    <property type="match status" value="1"/>
</dbReference>
<dbReference type="InterPro" id="IPR054594">
    <property type="entry name" value="Lon_lid"/>
</dbReference>
<dbReference type="SMART" id="SM00382">
    <property type="entry name" value="AAA"/>
    <property type="match status" value="1"/>
</dbReference>
<dbReference type="Gene3D" id="1.20.5.5270">
    <property type="match status" value="1"/>
</dbReference>
<dbReference type="Gene3D" id="2.30.130.40">
    <property type="entry name" value="LON domain-like"/>
    <property type="match status" value="1"/>
</dbReference>
<dbReference type="PIRSF" id="PIRSF001174">
    <property type="entry name" value="Lon_proteas"/>
    <property type="match status" value="1"/>
</dbReference>